<gene>
    <name evidence="2" type="ORF">URODEC1_LOCUS111705</name>
</gene>
<sequence length="337" mass="38209">MGNSCITGAGRSNAASFPSEQTTFNWTIDGFSSLLDKGPGWTHSRVFEIMGMECRMASGAWPWTRPTIKIIPLHLTMHIEVCLKLNPMVKKSGKEEYVSLKLELARSSVKPNTIVEAAFMFLIYDQSYGKHRRHKVITHSFQTASARSGTSHMIALNTLRKQSSRFLVKNSCIFGIVFIKVATVKANTISETLSVQKMNIFNEAKVHTWEIEDFYALKNPDYSPEFEVGGYTWFIRMRPSCDGNHLSIFLKMKRSNLLSRDSAKLVELTLSIKDQESDKHEKFSRPGRFQFSNNSRTWGWKKFITLEDFKDASNGYLVKGKCCIEAEVAVVGSSKTK</sequence>
<dbReference type="CDD" id="cd00121">
    <property type="entry name" value="MATH"/>
    <property type="match status" value="2"/>
</dbReference>
<proteinExistence type="predicted"/>
<dbReference type="PROSITE" id="PS50144">
    <property type="entry name" value="MATH"/>
    <property type="match status" value="2"/>
</dbReference>
<dbReference type="InterPro" id="IPR008974">
    <property type="entry name" value="TRAF-like"/>
</dbReference>
<dbReference type="InterPro" id="IPR002083">
    <property type="entry name" value="MATH/TRAF_dom"/>
</dbReference>
<dbReference type="PANTHER" id="PTHR46162:SF16">
    <property type="entry name" value="MATH DOMAIN CONTAINING PROTEIN"/>
    <property type="match status" value="1"/>
</dbReference>
<dbReference type="PANTHER" id="PTHR46162">
    <property type="entry name" value="TRAF-LIKE FAMILY PROTEIN"/>
    <property type="match status" value="1"/>
</dbReference>
<reference evidence="2" key="1">
    <citation type="submission" date="2024-10" db="EMBL/GenBank/DDBJ databases">
        <authorList>
            <person name="Ryan C."/>
        </authorList>
    </citation>
    <scope>NUCLEOTIDE SEQUENCE [LARGE SCALE GENOMIC DNA]</scope>
</reference>
<organism evidence="2 3">
    <name type="scientific">Urochloa decumbens</name>
    <dbReference type="NCBI Taxonomy" id="240449"/>
    <lineage>
        <taxon>Eukaryota</taxon>
        <taxon>Viridiplantae</taxon>
        <taxon>Streptophyta</taxon>
        <taxon>Embryophyta</taxon>
        <taxon>Tracheophyta</taxon>
        <taxon>Spermatophyta</taxon>
        <taxon>Magnoliopsida</taxon>
        <taxon>Liliopsida</taxon>
        <taxon>Poales</taxon>
        <taxon>Poaceae</taxon>
        <taxon>PACMAD clade</taxon>
        <taxon>Panicoideae</taxon>
        <taxon>Panicodae</taxon>
        <taxon>Paniceae</taxon>
        <taxon>Melinidinae</taxon>
        <taxon>Urochloa</taxon>
    </lineage>
</organism>
<keyword evidence="3" id="KW-1185">Reference proteome</keyword>
<dbReference type="Proteomes" id="UP001497457">
    <property type="component" value="Chromosome 8b"/>
</dbReference>
<feature type="domain" description="MATH" evidence="1">
    <location>
        <begin position="21"/>
        <end position="178"/>
    </location>
</feature>
<evidence type="ECO:0000259" key="1">
    <source>
        <dbReference type="PROSITE" id="PS50144"/>
    </source>
</evidence>
<accession>A0ABC9G2I3</accession>
<dbReference type="SUPFAM" id="SSF49599">
    <property type="entry name" value="TRAF domain-like"/>
    <property type="match status" value="2"/>
</dbReference>
<dbReference type="Gene3D" id="2.60.210.10">
    <property type="entry name" value="Apoptosis, Tumor Necrosis Factor Receptor Associated Protein 2, Chain A"/>
    <property type="match status" value="2"/>
</dbReference>
<feature type="domain" description="MATH" evidence="1">
    <location>
        <begin position="204"/>
        <end position="328"/>
    </location>
</feature>
<evidence type="ECO:0000313" key="2">
    <source>
        <dbReference type="EMBL" id="CAL5086625.1"/>
    </source>
</evidence>
<dbReference type="AlphaFoldDB" id="A0ABC9G2I3"/>
<dbReference type="Pfam" id="PF22486">
    <property type="entry name" value="MATH_2"/>
    <property type="match status" value="2"/>
</dbReference>
<protein>
    <recommendedName>
        <fullName evidence="1">MATH domain-containing protein</fullName>
    </recommendedName>
</protein>
<dbReference type="SMART" id="SM00061">
    <property type="entry name" value="MATH"/>
    <property type="match status" value="1"/>
</dbReference>
<dbReference type="EMBL" id="OZ075118">
    <property type="protein sequence ID" value="CAL5086625.1"/>
    <property type="molecule type" value="Genomic_DNA"/>
</dbReference>
<name>A0ABC9G2I3_9POAL</name>
<evidence type="ECO:0000313" key="3">
    <source>
        <dbReference type="Proteomes" id="UP001497457"/>
    </source>
</evidence>